<keyword evidence="1" id="KW-0805">Transcription regulation</keyword>
<dbReference type="STRING" id="1125847.NT26_3283"/>
<dbReference type="SMART" id="SM00895">
    <property type="entry name" value="FCD"/>
    <property type="match status" value="1"/>
</dbReference>
<dbReference type="EMBL" id="FO082820">
    <property type="protein sequence ID" value="CCF21006.1"/>
    <property type="molecule type" value="Genomic_DNA"/>
</dbReference>
<dbReference type="Proteomes" id="UP000010792">
    <property type="component" value="Chromosome"/>
</dbReference>
<reference evidence="5 6" key="1">
    <citation type="journal article" date="2013" name="Genome Biol. Evol.">
        <title>Life in an arsenic-containing gold mine: genome and physiology of the autotrophic arsenite-oxidizing bacterium rhizobium sp. NT-26.</title>
        <authorList>
            <person name="Andres J."/>
            <person name="Arsene-Ploetze F."/>
            <person name="Barbe V."/>
            <person name="Brochier-Armanet C."/>
            <person name="Cleiss-Arnold J."/>
            <person name="Coppee J.Y."/>
            <person name="Dillies M.A."/>
            <person name="Geist"/>
            <person name="L"/>
            <person name="Joublin A."/>
            <person name="Koechler S."/>
            <person name="Lassalle F."/>
            <person name="Marchal M."/>
            <person name="Medigue C."/>
            <person name="Muller D."/>
            <person name="Nesme X."/>
            <person name="Plewniak F."/>
            <person name="Proux C."/>
            <person name="Ramirez-Bahena M.H."/>
            <person name="Schenowitz C."/>
            <person name="Sismeiro O."/>
            <person name="Vallenet D."/>
            <person name="Santini J.M."/>
            <person name="Bertin P.N."/>
        </authorList>
    </citation>
    <scope>NUCLEOTIDE SEQUENCE [LARGE SCALE GENOMIC DNA]</scope>
    <source>
        <strain evidence="5 6">NT-26</strain>
    </source>
</reference>
<proteinExistence type="predicted"/>
<dbReference type="PANTHER" id="PTHR43537">
    <property type="entry name" value="TRANSCRIPTIONAL REGULATOR, GNTR FAMILY"/>
    <property type="match status" value="1"/>
</dbReference>
<accession>L0NJK0</accession>
<dbReference type="SUPFAM" id="SSF48008">
    <property type="entry name" value="GntR ligand-binding domain-like"/>
    <property type="match status" value="1"/>
</dbReference>
<protein>
    <submittedName>
        <fullName evidence="5">Putative transcriptional regulator protein</fullName>
    </submittedName>
</protein>
<gene>
    <name evidence="5" type="ORF">NT26_3283</name>
</gene>
<name>L0NJK0_9HYPH</name>
<dbReference type="Pfam" id="PF00392">
    <property type="entry name" value="GntR"/>
    <property type="match status" value="1"/>
</dbReference>
<dbReference type="Gene3D" id="1.10.10.10">
    <property type="entry name" value="Winged helix-like DNA-binding domain superfamily/Winged helix DNA-binding domain"/>
    <property type="match status" value="1"/>
</dbReference>
<organism evidence="5 6">
    <name type="scientific">Pseudorhizobium banfieldiae</name>
    <dbReference type="NCBI Taxonomy" id="1125847"/>
    <lineage>
        <taxon>Bacteria</taxon>
        <taxon>Pseudomonadati</taxon>
        <taxon>Pseudomonadota</taxon>
        <taxon>Alphaproteobacteria</taxon>
        <taxon>Hyphomicrobiales</taxon>
        <taxon>Rhizobiaceae</taxon>
        <taxon>Rhizobium/Agrobacterium group</taxon>
        <taxon>Pseudorhizobium</taxon>
    </lineage>
</organism>
<dbReference type="InterPro" id="IPR036390">
    <property type="entry name" value="WH_DNA-bd_sf"/>
</dbReference>
<feature type="domain" description="HTH gntR-type" evidence="4">
    <location>
        <begin position="11"/>
        <end position="78"/>
    </location>
</feature>
<evidence type="ECO:0000313" key="6">
    <source>
        <dbReference type="Proteomes" id="UP000010792"/>
    </source>
</evidence>
<keyword evidence="6" id="KW-1185">Reference proteome</keyword>
<keyword evidence="3" id="KW-0804">Transcription</keyword>
<dbReference type="InterPro" id="IPR008920">
    <property type="entry name" value="TF_FadR/GntR_C"/>
</dbReference>
<dbReference type="SUPFAM" id="SSF46785">
    <property type="entry name" value="Winged helix' DNA-binding domain"/>
    <property type="match status" value="1"/>
</dbReference>
<dbReference type="InterPro" id="IPR036388">
    <property type="entry name" value="WH-like_DNA-bd_sf"/>
</dbReference>
<dbReference type="InterPro" id="IPR000524">
    <property type="entry name" value="Tscrpt_reg_HTH_GntR"/>
</dbReference>
<dbReference type="AlphaFoldDB" id="L0NJK0"/>
<dbReference type="Pfam" id="PF07729">
    <property type="entry name" value="FCD"/>
    <property type="match status" value="1"/>
</dbReference>
<dbReference type="InterPro" id="IPR011711">
    <property type="entry name" value="GntR_C"/>
</dbReference>
<evidence type="ECO:0000256" key="3">
    <source>
        <dbReference type="ARBA" id="ARBA00023163"/>
    </source>
</evidence>
<dbReference type="GO" id="GO:0003677">
    <property type="term" value="F:DNA binding"/>
    <property type="evidence" value="ECO:0007669"/>
    <property type="project" value="UniProtKB-KW"/>
</dbReference>
<dbReference type="Gene3D" id="1.20.120.530">
    <property type="entry name" value="GntR ligand-binding domain-like"/>
    <property type="match status" value="1"/>
</dbReference>
<dbReference type="PROSITE" id="PS50949">
    <property type="entry name" value="HTH_GNTR"/>
    <property type="match status" value="1"/>
</dbReference>
<keyword evidence="2" id="KW-0238">DNA-binding</keyword>
<dbReference type="PANTHER" id="PTHR43537:SF41">
    <property type="entry name" value="TRANSCRIPTIONAL REGULATORY PROTEIN"/>
    <property type="match status" value="1"/>
</dbReference>
<dbReference type="GO" id="GO:0003700">
    <property type="term" value="F:DNA-binding transcription factor activity"/>
    <property type="evidence" value="ECO:0007669"/>
    <property type="project" value="InterPro"/>
</dbReference>
<evidence type="ECO:0000313" key="5">
    <source>
        <dbReference type="EMBL" id="CCF21006.1"/>
    </source>
</evidence>
<dbReference type="KEGG" id="rht:NT26_3283"/>
<evidence type="ECO:0000256" key="1">
    <source>
        <dbReference type="ARBA" id="ARBA00023015"/>
    </source>
</evidence>
<evidence type="ECO:0000256" key="2">
    <source>
        <dbReference type="ARBA" id="ARBA00023125"/>
    </source>
</evidence>
<evidence type="ECO:0000259" key="4">
    <source>
        <dbReference type="PROSITE" id="PS50949"/>
    </source>
</evidence>
<dbReference type="SMART" id="SM00345">
    <property type="entry name" value="HTH_GNTR"/>
    <property type="match status" value="1"/>
</dbReference>
<dbReference type="CDD" id="cd07377">
    <property type="entry name" value="WHTH_GntR"/>
    <property type="match status" value="1"/>
</dbReference>
<sequence>MFFVKPSIKHRTLSGALLEEIRQDILSGRYKAGTQLRQDALAESYGVSRIPIREALFQLEAAGLVKIMPQRGAVVSDLSREEIEDVFQLRVLLEPRLLLASAPHLTEGDYERVEAKHADYVQAISANAVNEYGQLNADLHLALYRRANLPRTQQIVTSLLETSDRYTRIQLSNAAAMQRAMAEHAELIQLCRSRRYESAASFLAQHVAAVQNDLVMTLAMTEPVETPA</sequence>